<dbReference type="InterPro" id="IPR034164">
    <property type="entry name" value="Pepsin-like_dom"/>
</dbReference>
<evidence type="ECO:0000313" key="9">
    <source>
        <dbReference type="Proteomes" id="UP000305760"/>
    </source>
</evidence>
<evidence type="ECO:0000256" key="3">
    <source>
        <dbReference type="ARBA" id="ARBA00022729"/>
    </source>
</evidence>
<dbReference type="PRINTS" id="PR00792">
    <property type="entry name" value="PEPSIN"/>
</dbReference>
<dbReference type="GO" id="GO:0004190">
    <property type="term" value="F:aspartic-type endopeptidase activity"/>
    <property type="evidence" value="ECO:0007669"/>
    <property type="project" value="UniProtKB-KW"/>
</dbReference>
<name>A0A5C4RWS8_9GAMM</name>
<keyword evidence="2" id="KW-0645">Protease</keyword>
<protein>
    <submittedName>
        <fullName evidence="8">A1 family peptidase</fullName>
    </submittedName>
</protein>
<feature type="domain" description="Peptidase A1" evidence="7">
    <location>
        <begin position="18"/>
        <end position="412"/>
    </location>
</feature>
<evidence type="ECO:0000256" key="6">
    <source>
        <dbReference type="ARBA" id="ARBA00023145"/>
    </source>
</evidence>
<keyword evidence="4" id="KW-0064">Aspartyl protease</keyword>
<evidence type="ECO:0000313" key="8">
    <source>
        <dbReference type="EMBL" id="TNJ35650.1"/>
    </source>
</evidence>
<comment type="similarity">
    <text evidence="1">Belongs to the peptidase A1 family.</text>
</comment>
<gene>
    <name evidence="8" type="ORF">E1B00_07855</name>
</gene>
<keyword evidence="3" id="KW-0732">Signal</keyword>
<dbReference type="Pfam" id="PF00026">
    <property type="entry name" value="Asp"/>
    <property type="match status" value="1"/>
</dbReference>
<dbReference type="AlphaFoldDB" id="A0A5C4RWS8"/>
<dbReference type="PROSITE" id="PS51767">
    <property type="entry name" value="PEPTIDASE_A1"/>
    <property type="match status" value="1"/>
</dbReference>
<evidence type="ECO:0000256" key="1">
    <source>
        <dbReference type="ARBA" id="ARBA00007447"/>
    </source>
</evidence>
<dbReference type="EMBL" id="SMDR01000001">
    <property type="protein sequence ID" value="TNJ35650.1"/>
    <property type="molecule type" value="Genomic_DNA"/>
</dbReference>
<dbReference type="OrthoDB" id="6381203at2"/>
<evidence type="ECO:0000259" key="7">
    <source>
        <dbReference type="PROSITE" id="PS51767"/>
    </source>
</evidence>
<dbReference type="RefSeq" id="WP_139447304.1">
    <property type="nucleotide sequence ID" value="NZ_SMDR01000001.1"/>
</dbReference>
<dbReference type="PANTHER" id="PTHR47965:SF12">
    <property type="entry name" value="ASPARTIC PROTEINASE 3-RELATED"/>
    <property type="match status" value="1"/>
</dbReference>
<keyword evidence="9" id="KW-1185">Reference proteome</keyword>
<evidence type="ECO:0000256" key="4">
    <source>
        <dbReference type="ARBA" id="ARBA00022750"/>
    </source>
</evidence>
<keyword evidence="5" id="KW-0378">Hydrolase</keyword>
<dbReference type="InterPro" id="IPR033121">
    <property type="entry name" value="PEPTIDASE_A1"/>
</dbReference>
<dbReference type="PROSITE" id="PS00141">
    <property type="entry name" value="ASP_PROTEASE"/>
    <property type="match status" value="2"/>
</dbReference>
<keyword evidence="6" id="KW-0865">Zymogen</keyword>
<dbReference type="Proteomes" id="UP000305760">
    <property type="component" value="Unassembled WGS sequence"/>
</dbReference>
<dbReference type="GO" id="GO:0006508">
    <property type="term" value="P:proteolysis"/>
    <property type="evidence" value="ECO:0007669"/>
    <property type="project" value="UniProtKB-KW"/>
</dbReference>
<dbReference type="InterPro" id="IPR001461">
    <property type="entry name" value="Aspartic_peptidase_A1"/>
</dbReference>
<dbReference type="SUPFAM" id="SSF50630">
    <property type="entry name" value="Acid proteases"/>
    <property type="match status" value="1"/>
</dbReference>
<evidence type="ECO:0000256" key="5">
    <source>
        <dbReference type="ARBA" id="ARBA00022801"/>
    </source>
</evidence>
<dbReference type="Gene3D" id="2.40.70.10">
    <property type="entry name" value="Acid Proteases"/>
    <property type="match status" value="2"/>
</dbReference>
<accession>A0A5C4RWS8</accession>
<dbReference type="PANTHER" id="PTHR47965">
    <property type="entry name" value="ASPARTYL PROTEASE-RELATED"/>
    <property type="match status" value="1"/>
</dbReference>
<organism evidence="8 9">
    <name type="scientific">Arenimonas terrae</name>
    <dbReference type="NCBI Taxonomy" id="2546226"/>
    <lineage>
        <taxon>Bacteria</taxon>
        <taxon>Pseudomonadati</taxon>
        <taxon>Pseudomonadota</taxon>
        <taxon>Gammaproteobacteria</taxon>
        <taxon>Lysobacterales</taxon>
        <taxon>Lysobacteraceae</taxon>
        <taxon>Arenimonas</taxon>
    </lineage>
</organism>
<evidence type="ECO:0000256" key="2">
    <source>
        <dbReference type="ARBA" id="ARBA00022670"/>
    </source>
</evidence>
<dbReference type="InterPro" id="IPR001969">
    <property type="entry name" value="Aspartic_peptidase_AS"/>
</dbReference>
<sequence length="415" mass="44184">MPAAIELATTLAHAQGAYTVATAFGSEGNVAHLILDTGSSTLAVRPPAYDPARDRALRATAWAQEIRYGGGAWAGPVLRSRLAFGHGHHARAIDDALFALIETDSPFLRGADGLFGLAYRGLDPAYDLGALLQARQGSPAVTWPWPFPVGDALGMDAFGDTLRQQPRTLLTPAFSALEQEGVVRDRFALSVGRAIVHVADDAGPRQAQAADPLNRGVLVLGGGAEQQHLYRGPFVDVRVVHDLYYNANLRAVRVGSGDPIPVSPLDAAETARWHSNALLDTGSSFLVFDGPTWRAMMAAFSRHDPSLPDQVAASAQAFAAGQGLSCDAVYAHDWPDLHLHLEAPGGHDAVLRIAASNYWPRNALRHGQTLCLLMAPLPDFPRQAILGLPLFAGHYSVFDRRGGSGQGQVRLATAA</sequence>
<dbReference type="CDD" id="cd05471">
    <property type="entry name" value="pepsin_like"/>
    <property type="match status" value="1"/>
</dbReference>
<reference evidence="8 9" key="1">
    <citation type="submission" date="2019-03" db="EMBL/GenBank/DDBJ databases">
        <title>Arenimonas daejeonensis sp. nov., isolated from compost.</title>
        <authorList>
            <person name="Jeon C.O."/>
        </authorList>
    </citation>
    <scope>NUCLEOTIDE SEQUENCE [LARGE SCALE GENOMIC DNA]</scope>
    <source>
        <strain evidence="8 9">R29</strain>
    </source>
</reference>
<proteinExistence type="inferred from homology"/>
<dbReference type="InterPro" id="IPR021109">
    <property type="entry name" value="Peptidase_aspartic_dom_sf"/>
</dbReference>
<comment type="caution">
    <text evidence="8">The sequence shown here is derived from an EMBL/GenBank/DDBJ whole genome shotgun (WGS) entry which is preliminary data.</text>
</comment>